<dbReference type="RefSeq" id="WP_282763004.1">
    <property type="nucleotide sequence ID" value="NZ_JASCTH010000017.1"/>
</dbReference>
<name>A0ABT6WQK3_9ACTN</name>
<comment type="caution">
    <text evidence="1">The sequence shown here is derived from an EMBL/GenBank/DDBJ whole genome shotgun (WGS) entry which is preliminary data.</text>
</comment>
<reference evidence="1 2" key="1">
    <citation type="submission" date="2023-05" db="EMBL/GenBank/DDBJ databases">
        <title>Actinoplanes sp. NEAU-A12 genome sequencing.</title>
        <authorList>
            <person name="Wang Z.-S."/>
        </authorList>
    </citation>
    <scope>NUCLEOTIDE SEQUENCE [LARGE SCALE GENOMIC DNA]</scope>
    <source>
        <strain evidence="1 2">NEAU-A12</strain>
    </source>
</reference>
<gene>
    <name evidence="1" type="ORF">QLQ12_25645</name>
</gene>
<protein>
    <submittedName>
        <fullName evidence="1">Uncharacterized protein</fullName>
    </submittedName>
</protein>
<keyword evidence="2" id="KW-1185">Reference proteome</keyword>
<proteinExistence type="predicted"/>
<evidence type="ECO:0000313" key="2">
    <source>
        <dbReference type="Proteomes" id="UP001241758"/>
    </source>
</evidence>
<evidence type="ECO:0000313" key="1">
    <source>
        <dbReference type="EMBL" id="MDI6102008.1"/>
    </source>
</evidence>
<dbReference type="EMBL" id="JASCTH010000017">
    <property type="protein sequence ID" value="MDI6102008.1"/>
    <property type="molecule type" value="Genomic_DNA"/>
</dbReference>
<sequence length="48" mass="5124">MRGQDPVRLIARIERAGSVDEIAGRRERLAIATSGENSTPNTGSAIMV</sequence>
<accession>A0ABT6WQK3</accession>
<dbReference type="Proteomes" id="UP001241758">
    <property type="component" value="Unassembled WGS sequence"/>
</dbReference>
<organism evidence="1 2">
    <name type="scientific">Actinoplanes sandaracinus</name>
    <dbReference type="NCBI Taxonomy" id="3045177"/>
    <lineage>
        <taxon>Bacteria</taxon>
        <taxon>Bacillati</taxon>
        <taxon>Actinomycetota</taxon>
        <taxon>Actinomycetes</taxon>
        <taxon>Micromonosporales</taxon>
        <taxon>Micromonosporaceae</taxon>
        <taxon>Actinoplanes</taxon>
    </lineage>
</organism>